<organism evidence="2 3">
    <name type="scientific">Demequina muriae</name>
    <dbReference type="NCBI Taxonomy" id="3051664"/>
    <lineage>
        <taxon>Bacteria</taxon>
        <taxon>Bacillati</taxon>
        <taxon>Actinomycetota</taxon>
        <taxon>Actinomycetes</taxon>
        <taxon>Micrococcales</taxon>
        <taxon>Demequinaceae</taxon>
        <taxon>Demequina</taxon>
    </lineage>
</organism>
<evidence type="ECO:0000313" key="2">
    <source>
        <dbReference type="EMBL" id="MDN4481895.1"/>
    </source>
</evidence>
<dbReference type="InterPro" id="IPR023057">
    <property type="entry name" value="GlnE"/>
</dbReference>
<comment type="caution">
    <text evidence="2">The sequence shown here is derived from an EMBL/GenBank/DDBJ whole genome shotgun (WGS) entry which is preliminary data.</text>
</comment>
<dbReference type="PANTHER" id="PTHR30621">
    <property type="entry name" value="GLUTAMINE SYNTHETASE ADENYLYLTRANSFERASE"/>
    <property type="match status" value="1"/>
</dbReference>
<dbReference type="Gene3D" id="1.20.120.330">
    <property type="entry name" value="Nucleotidyltransferases domain 2"/>
    <property type="match status" value="1"/>
</dbReference>
<name>A0ABT8GKF2_9MICO</name>
<dbReference type="Pfam" id="PF03710">
    <property type="entry name" value="GlnE"/>
    <property type="match status" value="1"/>
</dbReference>
<dbReference type="EMBL" id="JAUHQA010000043">
    <property type="protein sequence ID" value="MDN4481895.1"/>
    <property type="molecule type" value="Genomic_DNA"/>
</dbReference>
<dbReference type="PANTHER" id="PTHR30621:SF0">
    <property type="entry name" value="BIFUNCTIONAL GLUTAMINE SYNTHETASE ADENYLYLTRANSFERASE_ADENYLYL-REMOVING ENZYME"/>
    <property type="match status" value="1"/>
</dbReference>
<accession>A0ABT8GKF2</accession>
<feature type="non-terminal residue" evidence="2">
    <location>
        <position position="1"/>
    </location>
</feature>
<dbReference type="Proteomes" id="UP001172708">
    <property type="component" value="Unassembled WGS sequence"/>
</dbReference>
<dbReference type="InterPro" id="IPR005190">
    <property type="entry name" value="GlnE_rpt_dom"/>
</dbReference>
<feature type="non-terminal residue" evidence="2">
    <location>
        <position position="183"/>
    </location>
</feature>
<keyword evidence="3" id="KW-1185">Reference proteome</keyword>
<gene>
    <name evidence="2" type="ORF">QQX02_13270</name>
</gene>
<dbReference type="InterPro" id="IPR043519">
    <property type="entry name" value="NT_sf"/>
</dbReference>
<reference evidence="2" key="1">
    <citation type="submission" date="2023-06" db="EMBL/GenBank/DDBJ databases">
        <title>Egi l300058.</title>
        <authorList>
            <person name="Gao L."/>
            <person name="Fang B.-Z."/>
            <person name="Li W.-J."/>
        </authorList>
    </citation>
    <scope>NUCLEOTIDE SEQUENCE</scope>
    <source>
        <strain evidence="2">EGI L300058</strain>
    </source>
</reference>
<dbReference type="Gene3D" id="3.30.460.10">
    <property type="entry name" value="Beta Polymerase, domain 2"/>
    <property type="match status" value="1"/>
</dbReference>
<proteinExistence type="predicted"/>
<feature type="domain" description="Glutamate-ammonia ligase adenylyltransferase repeated" evidence="1">
    <location>
        <begin position="4"/>
        <end position="91"/>
    </location>
</feature>
<evidence type="ECO:0000313" key="3">
    <source>
        <dbReference type="Proteomes" id="UP001172708"/>
    </source>
</evidence>
<protein>
    <recommendedName>
        <fullName evidence="1">Glutamate-ammonia ligase adenylyltransferase repeated domain-containing protein</fullName>
    </recommendedName>
</protein>
<evidence type="ECO:0000259" key="1">
    <source>
        <dbReference type="Pfam" id="PF03710"/>
    </source>
</evidence>
<dbReference type="SUPFAM" id="SSF81593">
    <property type="entry name" value="Nucleotidyltransferase substrate binding subunit/domain"/>
    <property type="match status" value="1"/>
</dbReference>
<dbReference type="SUPFAM" id="SSF81301">
    <property type="entry name" value="Nucleotidyltransferase"/>
    <property type="match status" value="1"/>
</dbReference>
<sequence>AQLTSDGARPIDGARWYQRLAQRVMNWLSLLTRAGRLYEVDTRLRPDGSKGLLVSSLEAFDAYQRSRAWTWEHQALLRARAVAGDAGLGQALGEVRREVLAAPRERGAVLAEVSQMRQRWRAERDRSDEARLDLKQGRGALLDIEFALQGLVLAHAAAHPQLLGHTANASLIDACRRVGLLDE</sequence>